<gene>
    <name evidence="1" type="ORF">BK699_09695</name>
</gene>
<reference evidence="1 2" key="1">
    <citation type="submission" date="2016-10" db="EMBL/GenBank/DDBJ databases">
        <title>Comparative genomics of Bacillus thuringiensis reveals a path to pathogens against multiple invertebrate hosts.</title>
        <authorList>
            <person name="Zheng J."/>
            <person name="Gao Q."/>
            <person name="Liu H."/>
            <person name="Peng D."/>
            <person name="Ruan L."/>
            <person name="Sun M."/>
        </authorList>
    </citation>
    <scope>NUCLEOTIDE SEQUENCE [LARGE SCALE GENOMIC DNA]</scope>
    <source>
        <strain evidence="1">BGSC 4AC1</strain>
    </source>
</reference>
<sequence>MEKLVTFYLEPISVRLNVKGKISNEELLQRAKEKFVQEMTNQGGPRSFKYSVSDGDTLTREELAIGKVVKTDVGIGVVLKINKTTATVNVVRFPCYVRYKFTDLKKANSDCYDVSIWDQAYKAKKDKEKYYLFGHTGYIVLSEKIIPVVIVNVPRTSKGKYKLQFIEDNHYIEVTEAQIKHNFHYELAAAEAMQKSRRAKK</sequence>
<evidence type="ECO:0000313" key="2">
    <source>
        <dbReference type="Proteomes" id="UP000195152"/>
    </source>
</evidence>
<dbReference type="Proteomes" id="UP000195152">
    <property type="component" value="Unassembled WGS sequence"/>
</dbReference>
<dbReference type="RefSeq" id="WP_000413831.1">
    <property type="nucleotide sequence ID" value="NZ_NFCF01000063.1"/>
</dbReference>
<accession>A0A242WAU6</accession>
<organism evidence="1 2">
    <name type="scientific">Bacillus thuringiensis serovar mexicanensis</name>
    <dbReference type="NCBI Taxonomy" id="180868"/>
    <lineage>
        <taxon>Bacteria</taxon>
        <taxon>Bacillati</taxon>
        <taxon>Bacillota</taxon>
        <taxon>Bacilli</taxon>
        <taxon>Bacillales</taxon>
        <taxon>Bacillaceae</taxon>
        <taxon>Bacillus</taxon>
        <taxon>Bacillus cereus group</taxon>
    </lineage>
</organism>
<dbReference type="AlphaFoldDB" id="A0A242WAU6"/>
<evidence type="ECO:0000313" key="1">
    <source>
        <dbReference type="EMBL" id="OTW50812.1"/>
    </source>
</evidence>
<protein>
    <submittedName>
        <fullName evidence="1">Uncharacterized protein</fullName>
    </submittedName>
</protein>
<proteinExistence type="predicted"/>
<dbReference type="EMBL" id="NFCF01000063">
    <property type="protein sequence ID" value="OTW50812.1"/>
    <property type="molecule type" value="Genomic_DNA"/>
</dbReference>
<name>A0A242WAU6_BACTU</name>
<comment type="caution">
    <text evidence="1">The sequence shown here is derived from an EMBL/GenBank/DDBJ whole genome shotgun (WGS) entry which is preliminary data.</text>
</comment>